<dbReference type="AlphaFoldDB" id="K0IKR4"/>
<name>K0IKR4_NITGG</name>
<dbReference type="GeneID" id="13796814"/>
<proteinExistence type="predicted"/>
<gene>
    <name evidence="2" type="ordered locus">Ngar_c30050</name>
</gene>
<sequence>MTQLRTHIDNANSALEEDDTQAAMGHIVLALEEIEMILGGNVTWTANATDTETAAAMGNATAMTDDTEMNSTARESDDTETQMMP</sequence>
<dbReference type="BioCyc" id="CNIT1237085:G1324-3005-MONOMER"/>
<dbReference type="InParanoid" id="K0IKR4"/>
<organism evidence="2 3">
    <name type="scientific">Nitrososphaera gargensis (strain Ga9.2)</name>
    <dbReference type="NCBI Taxonomy" id="1237085"/>
    <lineage>
        <taxon>Archaea</taxon>
        <taxon>Nitrososphaerota</taxon>
        <taxon>Nitrososphaeria</taxon>
        <taxon>Nitrososphaerales</taxon>
        <taxon>Nitrososphaeraceae</taxon>
        <taxon>Nitrososphaera</taxon>
    </lineage>
</organism>
<reference evidence="2 3" key="1">
    <citation type="journal article" date="2012" name="Environ. Microbiol.">
        <title>The genome of the ammonia-oxidizing Candidatus Nitrososphaera gargensis: insights into metabolic versatility and environmental adaptations.</title>
        <authorList>
            <person name="Spang A."/>
            <person name="Poehlein A."/>
            <person name="Offre P."/>
            <person name="Zumbragel S."/>
            <person name="Haider S."/>
            <person name="Rychlik N."/>
            <person name="Nowka B."/>
            <person name="Schmeisser C."/>
            <person name="Lebedeva E.V."/>
            <person name="Rattei T."/>
            <person name="Bohm C."/>
            <person name="Schmid M."/>
            <person name="Galushko A."/>
            <person name="Hatzenpichler R."/>
            <person name="Weinmaier T."/>
            <person name="Daniel R."/>
            <person name="Schleper C."/>
            <person name="Spieck E."/>
            <person name="Streit W."/>
            <person name="Wagner M."/>
        </authorList>
    </citation>
    <scope>NUCLEOTIDE SEQUENCE [LARGE SCALE GENOMIC DNA]</scope>
    <source>
        <strain evidence="3">Ga9.2</strain>
    </source>
</reference>
<keyword evidence="3" id="KW-1185">Reference proteome</keyword>
<evidence type="ECO:0000313" key="2">
    <source>
        <dbReference type="EMBL" id="AFU59923.1"/>
    </source>
</evidence>
<protein>
    <submittedName>
        <fullName evidence="2">Uncharacterized protein</fullName>
    </submittedName>
</protein>
<accession>K0IKR4</accession>
<dbReference type="RefSeq" id="WP_015020457.1">
    <property type="nucleotide sequence ID" value="NC_018719.1"/>
</dbReference>
<dbReference type="EMBL" id="CP002408">
    <property type="protein sequence ID" value="AFU59923.1"/>
    <property type="molecule type" value="Genomic_DNA"/>
</dbReference>
<evidence type="ECO:0000256" key="1">
    <source>
        <dbReference type="SAM" id="MobiDB-lite"/>
    </source>
</evidence>
<dbReference type="HOGENOM" id="CLU_2505066_0_0_2"/>
<evidence type="ECO:0000313" key="3">
    <source>
        <dbReference type="Proteomes" id="UP000008037"/>
    </source>
</evidence>
<feature type="region of interest" description="Disordered" evidence="1">
    <location>
        <begin position="60"/>
        <end position="85"/>
    </location>
</feature>
<dbReference type="Proteomes" id="UP000008037">
    <property type="component" value="Chromosome"/>
</dbReference>
<dbReference type="KEGG" id="nga:Ngar_c30050"/>